<sequence>MPLIGFYATTYRNAKSLSGTSLSPEVFFPIGEVAPWGKMNFTNKSEGMKVLLCGIVIAFFYKIESNSAIDIGYVCDFSEMAVLGHNQWQIMYPKTPTPQAPTLLVLTMLGRGLVIAIDGYTRANEAIVLSPVYSLSRLVRLLREEEWW</sequence>
<dbReference type="Proteomes" id="UP000838756">
    <property type="component" value="Unassembled WGS sequence"/>
</dbReference>
<reference evidence="1" key="1">
    <citation type="submission" date="2022-03" db="EMBL/GenBank/DDBJ databases">
        <authorList>
            <person name="Lindestad O."/>
        </authorList>
    </citation>
    <scope>NUCLEOTIDE SEQUENCE</scope>
</reference>
<dbReference type="EMBL" id="CAKXAJ010025123">
    <property type="protein sequence ID" value="CAH2235322.1"/>
    <property type="molecule type" value="Genomic_DNA"/>
</dbReference>
<name>A0A8S4RGL3_9NEOP</name>
<accession>A0A8S4RGL3</accession>
<dbReference type="AlphaFoldDB" id="A0A8S4RGL3"/>
<evidence type="ECO:0000313" key="2">
    <source>
        <dbReference type="Proteomes" id="UP000838756"/>
    </source>
</evidence>
<proteinExistence type="predicted"/>
<protein>
    <submittedName>
        <fullName evidence="1">Jg5892 protein</fullName>
    </submittedName>
</protein>
<evidence type="ECO:0000313" key="1">
    <source>
        <dbReference type="EMBL" id="CAH2235322.1"/>
    </source>
</evidence>
<keyword evidence="2" id="KW-1185">Reference proteome</keyword>
<comment type="caution">
    <text evidence="1">The sequence shown here is derived from an EMBL/GenBank/DDBJ whole genome shotgun (WGS) entry which is preliminary data.</text>
</comment>
<gene>
    <name evidence="1" type="primary">jg5892</name>
    <name evidence="1" type="ORF">PAEG_LOCUS12986</name>
</gene>
<organism evidence="1 2">
    <name type="scientific">Pararge aegeria aegeria</name>
    <dbReference type="NCBI Taxonomy" id="348720"/>
    <lineage>
        <taxon>Eukaryota</taxon>
        <taxon>Metazoa</taxon>
        <taxon>Ecdysozoa</taxon>
        <taxon>Arthropoda</taxon>
        <taxon>Hexapoda</taxon>
        <taxon>Insecta</taxon>
        <taxon>Pterygota</taxon>
        <taxon>Neoptera</taxon>
        <taxon>Endopterygota</taxon>
        <taxon>Lepidoptera</taxon>
        <taxon>Glossata</taxon>
        <taxon>Ditrysia</taxon>
        <taxon>Papilionoidea</taxon>
        <taxon>Nymphalidae</taxon>
        <taxon>Satyrinae</taxon>
        <taxon>Satyrini</taxon>
        <taxon>Parargina</taxon>
        <taxon>Pararge</taxon>
    </lineage>
</organism>